<dbReference type="Gene3D" id="3.30.70.120">
    <property type="match status" value="1"/>
</dbReference>
<dbReference type="PANTHER" id="PTHR33545">
    <property type="entry name" value="UPF0750 MEMBRANE PROTEIN YITT-RELATED"/>
    <property type="match status" value="1"/>
</dbReference>
<keyword evidence="5 6" id="KW-0472">Membrane</keyword>
<accession>A0A424YDT5</accession>
<dbReference type="Pfam" id="PF02588">
    <property type="entry name" value="YitT_membrane"/>
    <property type="match status" value="1"/>
</dbReference>
<name>A0A424YDT5_9FIRM</name>
<evidence type="ECO:0000256" key="2">
    <source>
        <dbReference type="ARBA" id="ARBA00022475"/>
    </source>
</evidence>
<dbReference type="InterPro" id="IPR019264">
    <property type="entry name" value="DUF2179"/>
</dbReference>
<dbReference type="PIRSF" id="PIRSF006483">
    <property type="entry name" value="Membrane_protein_YitT"/>
    <property type="match status" value="1"/>
</dbReference>
<dbReference type="InterPro" id="IPR051461">
    <property type="entry name" value="UPF0750_membrane"/>
</dbReference>
<sequence length="278" mass="29517">MKRVKFIKQISGVFIGSAIMAMGLNMFLIPNKIAAGGVSGLGVILYHLLNIPVGLTILAFNIPLFILAAKFLGVKSVFRSLSGTIFLSVLVELLAPLPVLTTDLLLATIYGGIVLGIGLGLVFRSGGSTGGTALAAQLLNYFRGFSVGQGLLGIDFLIIAMAGVAFSAELAMYALISLFVTSKVIDFVQEGLSLAKACFIISERPEEISKSILADLDRGVTLLKGQGGYTGDDKEILLCVVSQSEVTRLKRIVWAKDPHSFVIVSNVQEVLGEGFHQP</sequence>
<evidence type="ECO:0000256" key="3">
    <source>
        <dbReference type="ARBA" id="ARBA00022692"/>
    </source>
</evidence>
<feature type="transmembrane region" description="Helical" evidence="6">
    <location>
        <begin position="12"/>
        <end position="29"/>
    </location>
</feature>
<dbReference type="Pfam" id="PF10035">
    <property type="entry name" value="DUF2179"/>
    <property type="match status" value="1"/>
</dbReference>
<evidence type="ECO:0000256" key="6">
    <source>
        <dbReference type="SAM" id="Phobius"/>
    </source>
</evidence>
<dbReference type="InterPro" id="IPR003740">
    <property type="entry name" value="YitT"/>
</dbReference>
<dbReference type="GO" id="GO:0005886">
    <property type="term" value="C:plasma membrane"/>
    <property type="evidence" value="ECO:0007669"/>
    <property type="project" value="UniProtKB-SubCell"/>
</dbReference>
<keyword evidence="4 6" id="KW-1133">Transmembrane helix</keyword>
<feature type="domain" description="DUF2179" evidence="7">
    <location>
        <begin position="218"/>
        <end position="272"/>
    </location>
</feature>
<dbReference type="Proteomes" id="UP000285138">
    <property type="component" value="Unassembled WGS sequence"/>
</dbReference>
<dbReference type="CDD" id="cd16380">
    <property type="entry name" value="YitT_C"/>
    <property type="match status" value="1"/>
</dbReference>
<organism evidence="8 9">
    <name type="scientific">Candidatus Syntrophonatronum acetioxidans</name>
    <dbReference type="NCBI Taxonomy" id="1795816"/>
    <lineage>
        <taxon>Bacteria</taxon>
        <taxon>Bacillati</taxon>
        <taxon>Bacillota</taxon>
        <taxon>Clostridia</taxon>
        <taxon>Eubacteriales</taxon>
        <taxon>Syntrophomonadaceae</taxon>
        <taxon>Candidatus Syntrophonatronum</taxon>
    </lineage>
</organism>
<feature type="transmembrane region" description="Helical" evidence="6">
    <location>
        <begin position="144"/>
        <end position="164"/>
    </location>
</feature>
<gene>
    <name evidence="8" type="ORF">D5R97_05690</name>
</gene>
<evidence type="ECO:0000259" key="7">
    <source>
        <dbReference type="Pfam" id="PF10035"/>
    </source>
</evidence>
<feature type="transmembrane region" description="Helical" evidence="6">
    <location>
        <begin position="49"/>
        <end position="69"/>
    </location>
</feature>
<dbReference type="PANTHER" id="PTHR33545:SF9">
    <property type="entry name" value="UPF0750 MEMBRANE PROTEIN YITE"/>
    <property type="match status" value="1"/>
</dbReference>
<dbReference type="InterPro" id="IPR015867">
    <property type="entry name" value="N-reg_PII/ATP_PRibTrfase_C"/>
</dbReference>
<dbReference type="AlphaFoldDB" id="A0A424YDT5"/>
<feature type="transmembrane region" description="Helical" evidence="6">
    <location>
        <begin position="105"/>
        <end position="123"/>
    </location>
</feature>
<evidence type="ECO:0000313" key="9">
    <source>
        <dbReference type="Proteomes" id="UP000285138"/>
    </source>
</evidence>
<proteinExistence type="predicted"/>
<evidence type="ECO:0000256" key="4">
    <source>
        <dbReference type="ARBA" id="ARBA00022989"/>
    </source>
</evidence>
<evidence type="ECO:0000313" key="8">
    <source>
        <dbReference type="EMBL" id="RQD75639.1"/>
    </source>
</evidence>
<keyword evidence="2" id="KW-1003">Cell membrane</keyword>
<reference evidence="8 9" key="1">
    <citation type="submission" date="2018-08" db="EMBL/GenBank/DDBJ databases">
        <title>The metabolism and importance of syntrophic acetate oxidation coupled to methane or sulfide production in haloalkaline environments.</title>
        <authorList>
            <person name="Timmers P.H.A."/>
            <person name="Vavourakis C.D."/>
            <person name="Sorokin D.Y."/>
            <person name="Sinninghe Damste J.S."/>
            <person name="Muyzer G."/>
            <person name="Stams A.J.M."/>
            <person name="Plugge C.M."/>
        </authorList>
    </citation>
    <scope>NUCLEOTIDE SEQUENCE [LARGE SCALE GENOMIC DNA]</scope>
    <source>
        <strain evidence="8">MSAO_Bac1</strain>
    </source>
</reference>
<evidence type="ECO:0000256" key="1">
    <source>
        <dbReference type="ARBA" id="ARBA00004651"/>
    </source>
</evidence>
<dbReference type="EMBL" id="QZAA01000150">
    <property type="protein sequence ID" value="RQD75639.1"/>
    <property type="molecule type" value="Genomic_DNA"/>
</dbReference>
<feature type="transmembrane region" description="Helical" evidence="6">
    <location>
        <begin position="81"/>
        <end position="99"/>
    </location>
</feature>
<comment type="subcellular location">
    <subcellularLocation>
        <location evidence="1">Cell membrane</location>
        <topology evidence="1">Multi-pass membrane protein</topology>
    </subcellularLocation>
</comment>
<evidence type="ECO:0000256" key="5">
    <source>
        <dbReference type="ARBA" id="ARBA00023136"/>
    </source>
</evidence>
<comment type="caution">
    <text evidence="8">The sequence shown here is derived from an EMBL/GenBank/DDBJ whole genome shotgun (WGS) entry which is preliminary data.</text>
</comment>
<protein>
    <submittedName>
        <fullName evidence="8">YitT family protein</fullName>
    </submittedName>
</protein>
<keyword evidence="3 6" id="KW-0812">Transmembrane</keyword>